<name>A0ABR1F9H0_9ASCO</name>
<evidence type="ECO:0000313" key="2">
    <source>
        <dbReference type="EMBL" id="KAK7206402.1"/>
    </source>
</evidence>
<dbReference type="EMBL" id="JBBJBU010000003">
    <property type="protein sequence ID" value="KAK7206402.1"/>
    <property type="molecule type" value="Genomic_DNA"/>
</dbReference>
<comment type="caution">
    <text evidence="2">The sequence shown here is derived from an EMBL/GenBank/DDBJ whole genome shotgun (WGS) entry which is preliminary data.</text>
</comment>
<feature type="region of interest" description="Disordered" evidence="1">
    <location>
        <begin position="25"/>
        <end position="69"/>
    </location>
</feature>
<feature type="compositionally biased region" description="Acidic residues" evidence="1">
    <location>
        <begin position="26"/>
        <end position="37"/>
    </location>
</feature>
<dbReference type="GeneID" id="90036559"/>
<organism evidence="2 3">
    <name type="scientific">Myxozyma melibiosi</name>
    <dbReference type="NCBI Taxonomy" id="54550"/>
    <lineage>
        <taxon>Eukaryota</taxon>
        <taxon>Fungi</taxon>
        <taxon>Dikarya</taxon>
        <taxon>Ascomycota</taxon>
        <taxon>Saccharomycotina</taxon>
        <taxon>Lipomycetes</taxon>
        <taxon>Lipomycetales</taxon>
        <taxon>Lipomycetaceae</taxon>
        <taxon>Myxozyma</taxon>
    </lineage>
</organism>
<dbReference type="Proteomes" id="UP001498771">
    <property type="component" value="Unassembled WGS sequence"/>
</dbReference>
<evidence type="ECO:0000256" key="1">
    <source>
        <dbReference type="SAM" id="MobiDB-lite"/>
    </source>
</evidence>
<protein>
    <submittedName>
        <fullName evidence="2">Uncharacterized protein</fullName>
    </submittedName>
</protein>
<accession>A0ABR1F9H0</accession>
<reference evidence="2 3" key="1">
    <citation type="submission" date="2024-03" db="EMBL/GenBank/DDBJ databases">
        <title>Genome-scale model development and genomic sequencing of the oleaginous clade Lipomyces.</title>
        <authorList>
            <consortium name="Lawrence Berkeley National Laboratory"/>
            <person name="Czajka J.J."/>
            <person name="Han Y."/>
            <person name="Kim J."/>
            <person name="Mondo S.J."/>
            <person name="Hofstad B.A."/>
            <person name="Robles A."/>
            <person name="Haridas S."/>
            <person name="Riley R."/>
            <person name="LaButti K."/>
            <person name="Pangilinan J."/>
            <person name="Andreopoulos W."/>
            <person name="Lipzen A."/>
            <person name="Yan J."/>
            <person name="Wang M."/>
            <person name="Ng V."/>
            <person name="Grigoriev I.V."/>
            <person name="Spatafora J.W."/>
            <person name="Magnuson J.K."/>
            <person name="Baker S.E."/>
            <person name="Pomraning K.R."/>
        </authorList>
    </citation>
    <scope>NUCLEOTIDE SEQUENCE [LARGE SCALE GENOMIC DNA]</scope>
    <source>
        <strain evidence="2 3">Phaff 52-87</strain>
    </source>
</reference>
<gene>
    <name evidence="2" type="ORF">BZA70DRAFT_266715</name>
</gene>
<sequence length="110" mass="12561">MKAVCAELSEETYFGTGALTHFNEPCDLEEVGEESTETESSPSKKPKESKTGESSGEDDRDSKMNKPPCQYCIDHHRPNYEKHAESKCWIKDKSKFPEKWVKKAFEIAKN</sequence>
<dbReference type="RefSeq" id="XP_064769435.1">
    <property type="nucleotide sequence ID" value="XM_064911047.1"/>
</dbReference>
<evidence type="ECO:0000313" key="3">
    <source>
        <dbReference type="Proteomes" id="UP001498771"/>
    </source>
</evidence>
<keyword evidence="3" id="KW-1185">Reference proteome</keyword>
<proteinExistence type="predicted"/>